<comment type="caution">
    <text evidence="2">The sequence shown here is derived from an EMBL/GenBank/DDBJ whole genome shotgun (WGS) entry which is preliminary data.</text>
</comment>
<feature type="transmembrane region" description="Helical" evidence="1">
    <location>
        <begin position="12"/>
        <end position="34"/>
    </location>
</feature>
<reference evidence="2" key="1">
    <citation type="submission" date="2022-07" db="EMBL/GenBank/DDBJ databases">
        <title>Fungi with potential for degradation of polypropylene.</title>
        <authorList>
            <person name="Gostincar C."/>
        </authorList>
    </citation>
    <scope>NUCLEOTIDE SEQUENCE</scope>
    <source>
        <strain evidence="2">EXF-13308</strain>
    </source>
</reference>
<evidence type="ECO:0000313" key="2">
    <source>
        <dbReference type="EMBL" id="KAJ9131011.1"/>
    </source>
</evidence>
<keyword evidence="1" id="KW-1133">Transmembrane helix</keyword>
<feature type="transmembrane region" description="Helical" evidence="1">
    <location>
        <begin position="46"/>
        <end position="66"/>
    </location>
</feature>
<keyword evidence="3" id="KW-1185">Reference proteome</keyword>
<keyword evidence="1" id="KW-0472">Membrane</keyword>
<accession>A0AA38R312</accession>
<dbReference type="CDD" id="cd12148">
    <property type="entry name" value="fungal_TF_MHR"/>
    <property type="match status" value="1"/>
</dbReference>
<sequence length="467" mass="51361">MASPDFQSDTNSMFLDFGVNVSTATFVNMAFALTENRVHEQARLQFIVCVNSAAWVFLTVLNMATLPHLDISVSPELPKLQALICAAMMMQDLGYMKKCWQLNSAAAASARVIVASDIVLEPEETVTVRMILIKCYILDKALSTNMYPSSPPASYELDSSALPEKRSSHFFITIMLELASIQDTILRQGWNRKPLRPLSKNGAEKLAAVKERMSQVQIMVKESRSTTSLTEDGFPAFVWKCIDLIFFSLMIAILGVSPDRPGVQAIDRESLYSARQAVQTLLEMLDYSLRPSSCLNKCLASLAWVVPIFTPRPMFLLFANAVANADMLDFRRIQDLADHLEKLAHSHRSLTTMNTICKSLVTLYLESLSASPPLKRSEVGPQTGATGLEDVGFRGMNTSGHNDAANPSLNFLGSMASLYGPAISRASIEDAFSEFAIPLLDGTQFAEGLQFDLGDQSGGSTWHDALF</sequence>
<dbReference type="EMBL" id="JANBVO010000074">
    <property type="protein sequence ID" value="KAJ9131011.1"/>
    <property type="molecule type" value="Genomic_DNA"/>
</dbReference>
<protein>
    <submittedName>
        <fullName evidence="2">Uncharacterized protein</fullName>
    </submittedName>
</protein>
<keyword evidence="1" id="KW-0812">Transmembrane</keyword>
<evidence type="ECO:0000313" key="3">
    <source>
        <dbReference type="Proteomes" id="UP001174694"/>
    </source>
</evidence>
<gene>
    <name evidence="2" type="ORF">NKR23_g11928</name>
</gene>
<proteinExistence type="predicted"/>
<dbReference type="AlphaFoldDB" id="A0AA38R312"/>
<evidence type="ECO:0000256" key="1">
    <source>
        <dbReference type="SAM" id="Phobius"/>
    </source>
</evidence>
<organism evidence="2 3">
    <name type="scientific">Pleurostoma richardsiae</name>
    <dbReference type="NCBI Taxonomy" id="41990"/>
    <lineage>
        <taxon>Eukaryota</taxon>
        <taxon>Fungi</taxon>
        <taxon>Dikarya</taxon>
        <taxon>Ascomycota</taxon>
        <taxon>Pezizomycotina</taxon>
        <taxon>Sordariomycetes</taxon>
        <taxon>Sordariomycetidae</taxon>
        <taxon>Calosphaeriales</taxon>
        <taxon>Pleurostomataceae</taxon>
        <taxon>Pleurostoma</taxon>
    </lineage>
</organism>
<name>A0AA38R312_9PEZI</name>
<dbReference type="Proteomes" id="UP001174694">
    <property type="component" value="Unassembled WGS sequence"/>
</dbReference>